<name>A0A072TUX1_MEDTR</name>
<dbReference type="EnsemblPlants" id="KEH20653">
    <property type="protein sequence ID" value="KEH20653"/>
    <property type="gene ID" value="MTR_8g081630"/>
</dbReference>
<dbReference type="AlphaFoldDB" id="A0A072TUX1"/>
<protein>
    <submittedName>
        <fullName evidence="1 2">Uncharacterized protein</fullName>
    </submittedName>
</protein>
<evidence type="ECO:0000313" key="1">
    <source>
        <dbReference type="EMBL" id="KEH20653.1"/>
    </source>
</evidence>
<evidence type="ECO:0000313" key="2">
    <source>
        <dbReference type="EnsemblPlants" id="KEH20653"/>
    </source>
</evidence>
<accession>A0A072TUX1</accession>
<organism evidence="1 3">
    <name type="scientific">Medicago truncatula</name>
    <name type="common">Barrel medic</name>
    <name type="synonym">Medicago tribuloides</name>
    <dbReference type="NCBI Taxonomy" id="3880"/>
    <lineage>
        <taxon>Eukaryota</taxon>
        <taxon>Viridiplantae</taxon>
        <taxon>Streptophyta</taxon>
        <taxon>Embryophyta</taxon>
        <taxon>Tracheophyta</taxon>
        <taxon>Spermatophyta</taxon>
        <taxon>Magnoliopsida</taxon>
        <taxon>eudicotyledons</taxon>
        <taxon>Gunneridae</taxon>
        <taxon>Pentapetalae</taxon>
        <taxon>rosids</taxon>
        <taxon>fabids</taxon>
        <taxon>Fabales</taxon>
        <taxon>Fabaceae</taxon>
        <taxon>Papilionoideae</taxon>
        <taxon>50 kb inversion clade</taxon>
        <taxon>NPAAA clade</taxon>
        <taxon>Hologalegina</taxon>
        <taxon>IRL clade</taxon>
        <taxon>Trifolieae</taxon>
        <taxon>Medicago</taxon>
    </lineage>
</organism>
<reference evidence="1 3" key="2">
    <citation type="journal article" date="2014" name="BMC Genomics">
        <title>An improved genome release (version Mt4.0) for the model legume Medicago truncatula.</title>
        <authorList>
            <person name="Tang H."/>
            <person name="Krishnakumar V."/>
            <person name="Bidwell S."/>
            <person name="Rosen B."/>
            <person name="Chan A."/>
            <person name="Zhou S."/>
            <person name="Gentzbittel L."/>
            <person name="Childs K.L."/>
            <person name="Yandell M."/>
            <person name="Gundlach H."/>
            <person name="Mayer K.F."/>
            <person name="Schwartz D.C."/>
            <person name="Town C.D."/>
        </authorList>
    </citation>
    <scope>GENOME REANNOTATION</scope>
    <source>
        <strain evidence="1">A17</strain>
        <strain evidence="2 3">cv. Jemalong A17</strain>
    </source>
</reference>
<reference evidence="2" key="3">
    <citation type="submission" date="2015-04" db="UniProtKB">
        <authorList>
            <consortium name="EnsemblPlants"/>
        </authorList>
    </citation>
    <scope>IDENTIFICATION</scope>
    <source>
        <strain evidence="2">cv. Jemalong A17</strain>
    </source>
</reference>
<dbReference type="HOGENOM" id="CLU_2240634_0_0_1"/>
<proteinExistence type="predicted"/>
<gene>
    <name evidence="1" type="ordered locus">MTR_8g081630</name>
</gene>
<keyword evidence="3" id="KW-1185">Reference proteome</keyword>
<sequence>MKDRTEQLQLSSVWFVKQFQGQDKLEARDRTKTAIFVPRQTTSQLFVTTKKTTSKAIQEASYAYQTKWQSHYKLTHKWRYRGSNLGHGIRPNNFDILPVELGFVD</sequence>
<dbReference type="EMBL" id="CM001224">
    <property type="protein sequence ID" value="KEH20653.1"/>
    <property type="molecule type" value="Genomic_DNA"/>
</dbReference>
<evidence type="ECO:0000313" key="3">
    <source>
        <dbReference type="Proteomes" id="UP000002051"/>
    </source>
</evidence>
<dbReference type="Proteomes" id="UP000002051">
    <property type="component" value="Chromosome 8"/>
</dbReference>
<reference evidence="1 3" key="1">
    <citation type="journal article" date="2011" name="Nature">
        <title>The Medicago genome provides insight into the evolution of rhizobial symbioses.</title>
        <authorList>
            <person name="Young N.D."/>
            <person name="Debelle F."/>
            <person name="Oldroyd G.E."/>
            <person name="Geurts R."/>
            <person name="Cannon S.B."/>
            <person name="Udvardi M.K."/>
            <person name="Benedito V.A."/>
            <person name="Mayer K.F."/>
            <person name="Gouzy J."/>
            <person name="Schoof H."/>
            <person name="Van de Peer Y."/>
            <person name="Proost S."/>
            <person name="Cook D.R."/>
            <person name="Meyers B.C."/>
            <person name="Spannagl M."/>
            <person name="Cheung F."/>
            <person name="De Mita S."/>
            <person name="Krishnakumar V."/>
            <person name="Gundlach H."/>
            <person name="Zhou S."/>
            <person name="Mudge J."/>
            <person name="Bharti A.K."/>
            <person name="Murray J.D."/>
            <person name="Naoumkina M.A."/>
            <person name="Rosen B."/>
            <person name="Silverstein K.A."/>
            <person name="Tang H."/>
            <person name="Rombauts S."/>
            <person name="Zhao P.X."/>
            <person name="Zhou P."/>
            <person name="Barbe V."/>
            <person name="Bardou P."/>
            <person name="Bechner M."/>
            <person name="Bellec A."/>
            <person name="Berger A."/>
            <person name="Berges H."/>
            <person name="Bidwell S."/>
            <person name="Bisseling T."/>
            <person name="Choisne N."/>
            <person name="Couloux A."/>
            <person name="Denny R."/>
            <person name="Deshpande S."/>
            <person name="Dai X."/>
            <person name="Doyle J.J."/>
            <person name="Dudez A.M."/>
            <person name="Farmer A.D."/>
            <person name="Fouteau S."/>
            <person name="Franken C."/>
            <person name="Gibelin C."/>
            <person name="Gish J."/>
            <person name="Goldstein S."/>
            <person name="Gonzalez A.J."/>
            <person name="Green P.J."/>
            <person name="Hallab A."/>
            <person name="Hartog M."/>
            <person name="Hua A."/>
            <person name="Humphray S.J."/>
            <person name="Jeong D.H."/>
            <person name="Jing Y."/>
            <person name="Jocker A."/>
            <person name="Kenton S.M."/>
            <person name="Kim D.J."/>
            <person name="Klee K."/>
            <person name="Lai H."/>
            <person name="Lang C."/>
            <person name="Lin S."/>
            <person name="Macmil S.L."/>
            <person name="Magdelenat G."/>
            <person name="Matthews L."/>
            <person name="McCorrison J."/>
            <person name="Monaghan E.L."/>
            <person name="Mun J.H."/>
            <person name="Najar F.Z."/>
            <person name="Nicholson C."/>
            <person name="Noirot C."/>
            <person name="O'Bleness M."/>
            <person name="Paule C.R."/>
            <person name="Poulain J."/>
            <person name="Prion F."/>
            <person name="Qin B."/>
            <person name="Qu C."/>
            <person name="Retzel E.F."/>
            <person name="Riddle C."/>
            <person name="Sallet E."/>
            <person name="Samain S."/>
            <person name="Samson N."/>
            <person name="Sanders I."/>
            <person name="Saurat O."/>
            <person name="Scarpelli C."/>
            <person name="Schiex T."/>
            <person name="Segurens B."/>
            <person name="Severin A.J."/>
            <person name="Sherrier D.J."/>
            <person name="Shi R."/>
            <person name="Sims S."/>
            <person name="Singer S.R."/>
            <person name="Sinharoy S."/>
            <person name="Sterck L."/>
            <person name="Viollet A."/>
            <person name="Wang B.B."/>
            <person name="Wang K."/>
            <person name="Wang M."/>
            <person name="Wang X."/>
            <person name="Warfsmann J."/>
            <person name="Weissenbach J."/>
            <person name="White D.D."/>
            <person name="White J.D."/>
            <person name="Wiley G.B."/>
            <person name="Wincker P."/>
            <person name="Xing Y."/>
            <person name="Yang L."/>
            <person name="Yao Z."/>
            <person name="Ying F."/>
            <person name="Zhai J."/>
            <person name="Zhou L."/>
            <person name="Zuber A."/>
            <person name="Denarie J."/>
            <person name="Dixon R.A."/>
            <person name="May G.D."/>
            <person name="Schwartz D.C."/>
            <person name="Rogers J."/>
            <person name="Quetier F."/>
            <person name="Town C.D."/>
            <person name="Roe B.A."/>
        </authorList>
    </citation>
    <scope>NUCLEOTIDE SEQUENCE [LARGE SCALE GENOMIC DNA]</scope>
    <source>
        <strain evidence="1">A17</strain>
        <strain evidence="2 3">cv. Jemalong A17</strain>
    </source>
</reference>